<organism evidence="1 2">
    <name type="scientific">Capnocytophaga stomatis</name>
    <dbReference type="NCBI Taxonomy" id="1848904"/>
    <lineage>
        <taxon>Bacteria</taxon>
        <taxon>Pseudomonadati</taxon>
        <taxon>Bacteroidota</taxon>
        <taxon>Flavobacteriia</taxon>
        <taxon>Flavobacteriales</taxon>
        <taxon>Flavobacteriaceae</taxon>
        <taxon>Capnocytophaga</taxon>
    </lineage>
</organism>
<reference evidence="2" key="1">
    <citation type="submission" date="2017-06" db="EMBL/GenBank/DDBJ databases">
        <title>Capnocytophaga spp. assemblies.</title>
        <authorList>
            <person name="Gulvik C.A."/>
        </authorList>
    </citation>
    <scope>NUCLEOTIDE SEQUENCE [LARGE SCALE GENOMIC DNA]</scope>
    <source>
        <strain evidence="2">H2177</strain>
    </source>
</reference>
<sequence>MKQITLLSENHTDYHLGFEVQSLEKQFIPWDTTYQTLMASPWVKQTDYKDYGEGAFGCIYVFRYPVRVGNLLFYNLEFGFISRQRTDIAVREYRFTSKKGTSSKHDFLRICEQLNKDLSHEQVDEYLENLYYNNHTSDICFRMQYNGEVRHRDFFLSIYNTRDYEEIIKPMENDIQLAEYLVFPPKTIQIDDNYREDISVKRRPSLLTEKFGNQTVLWRDEVNGQIGVSVDKFVRIFPLSGIEKVYIERMLPAKGGGADYIFVQYKNEKYPTKILEGKNNLFDNHIVTLEKIFGVTIEITGFYYNC</sequence>
<proteinExistence type="predicted"/>
<protein>
    <submittedName>
        <fullName evidence="1">Uncharacterized protein</fullName>
    </submittedName>
</protein>
<dbReference type="AlphaFoldDB" id="A0A250FX38"/>
<accession>A0A250FX38</accession>
<dbReference type="RefSeq" id="WP_095896284.1">
    <property type="nucleotide sequence ID" value="NZ_CP022387.1"/>
</dbReference>
<dbReference type="EMBL" id="CP022387">
    <property type="protein sequence ID" value="ATA89712.1"/>
    <property type="molecule type" value="Genomic_DNA"/>
</dbReference>
<gene>
    <name evidence="1" type="ORF">CGC58_08220</name>
</gene>
<name>A0A250FX38_9FLAO</name>
<evidence type="ECO:0000313" key="1">
    <source>
        <dbReference type="EMBL" id="ATA89712.1"/>
    </source>
</evidence>
<dbReference type="KEGG" id="csto:CGC58_08220"/>
<dbReference type="OrthoDB" id="5688981at2"/>
<dbReference type="Proteomes" id="UP000217348">
    <property type="component" value="Chromosome"/>
</dbReference>
<evidence type="ECO:0000313" key="2">
    <source>
        <dbReference type="Proteomes" id="UP000217348"/>
    </source>
</evidence>